<feature type="compositionally biased region" description="Acidic residues" evidence="1">
    <location>
        <begin position="476"/>
        <end position="485"/>
    </location>
</feature>
<feature type="region of interest" description="Disordered" evidence="1">
    <location>
        <begin position="584"/>
        <end position="614"/>
    </location>
</feature>
<feature type="compositionally biased region" description="Basic and acidic residues" evidence="1">
    <location>
        <begin position="295"/>
        <end position="309"/>
    </location>
</feature>
<feature type="compositionally biased region" description="Acidic residues" evidence="1">
    <location>
        <begin position="340"/>
        <end position="349"/>
    </location>
</feature>
<feature type="region of interest" description="Disordered" evidence="1">
    <location>
        <begin position="374"/>
        <end position="553"/>
    </location>
</feature>
<feature type="compositionally biased region" description="Polar residues" evidence="1">
    <location>
        <begin position="203"/>
        <end position="218"/>
    </location>
</feature>
<feature type="compositionally biased region" description="Acidic residues" evidence="1">
    <location>
        <begin position="776"/>
        <end position="796"/>
    </location>
</feature>
<dbReference type="OrthoDB" id="3061359at2759"/>
<name>A0A409X495_9AGAR</name>
<proteinExistence type="predicted"/>
<comment type="caution">
    <text evidence="2">The sequence shown here is derived from an EMBL/GenBank/DDBJ whole genome shotgun (WGS) entry which is preliminary data.</text>
</comment>
<sequence>MTFLCVLGTATAIGQVIDVPILTRSLADSIVLVPPNKFPVPFDSSIFNILDNGLPEGDACSLAESYTFDWWNEKKEPGADKMIDMEGLLEALDHHATVKKFNFGNPIAATPPRVNEPEPAGENSCLDCQVYRRLLTKALNKMKEVYRMANMAEMVTTESLELAKRKGSIFHMLYERSLEKEMEAAVEPPAASTSSEVAPPAVSRSSEVNTPAASTTSAKEQKEVDTPAASTTSGTGQKEIDPTPPPATDPASKWTWGVNLTDDDVLQLCNENRRRNPGAEHTGYARPLSTGSPDPAREDSPRTYLEKLPEGATGGAPGSEATPTEPAEPETAQSAGAEDAPPDLPDDVEPYAKGVLYKKGPLTLQDFPYRIIQAPAIHPPPTPPMVEHRFATSSVPNSARSGGSEDSVSVADGPSGETKRFGEIEGEGESEEQHTRGDYAMDVDLLASSDEEGPGRQVDGVNSASQVRPPVGIDNDLLDSSDEDEPRVTSTRDESAPPVAPPTWNPQDDLNILDSSDESMSPPPPAHAGPSQHSNDLPIASESAPPFPNMRLPFQRSHISTDELFLGGFYIPKDTMTPAVANTSAPKATHQIDPPPVVPNVEAPPASPAGNLTDRFHELLQSDHEDSPAASPLHPTVVGLPSLRPLLDAVLAQNIETFLASDDEGESDPAPPAAQNDVRMSSPPVATLPAEGYEGSDGEVDQLEDDGVDADDDGEDDEATDEIPIMRLSELDLPHDLTAVDFSFIDHTYLQGDEQGPAEEEGQEDASEGSQYADGEGFDLDVDGEGSDYDNEYEQSEGDRADVSA</sequence>
<dbReference type="InParanoid" id="A0A409X495"/>
<feature type="region of interest" description="Disordered" evidence="1">
    <location>
        <begin position="267"/>
        <end position="352"/>
    </location>
</feature>
<gene>
    <name evidence="2" type="ORF">CVT26_012135</name>
</gene>
<feature type="compositionally biased region" description="Polar residues" evidence="1">
    <location>
        <begin position="391"/>
        <end position="407"/>
    </location>
</feature>
<dbReference type="AlphaFoldDB" id="A0A409X495"/>
<evidence type="ECO:0000313" key="2">
    <source>
        <dbReference type="EMBL" id="PPQ85583.1"/>
    </source>
</evidence>
<feature type="region of interest" description="Disordered" evidence="1">
    <location>
        <begin position="659"/>
        <end position="724"/>
    </location>
</feature>
<reference evidence="2 3" key="1">
    <citation type="journal article" date="2018" name="Evol. Lett.">
        <title>Horizontal gene cluster transfer increased hallucinogenic mushroom diversity.</title>
        <authorList>
            <person name="Reynolds H.T."/>
            <person name="Vijayakumar V."/>
            <person name="Gluck-Thaler E."/>
            <person name="Korotkin H.B."/>
            <person name="Matheny P.B."/>
            <person name="Slot J.C."/>
        </authorList>
    </citation>
    <scope>NUCLEOTIDE SEQUENCE [LARGE SCALE GENOMIC DNA]</scope>
    <source>
        <strain evidence="2 3">SRW20</strain>
    </source>
</reference>
<feature type="compositionally biased region" description="Acidic residues" evidence="1">
    <location>
        <begin position="756"/>
        <end position="767"/>
    </location>
</feature>
<keyword evidence="3" id="KW-1185">Reference proteome</keyword>
<protein>
    <submittedName>
        <fullName evidence="2">Uncharacterized protein</fullName>
    </submittedName>
</protein>
<feature type="region of interest" description="Disordered" evidence="1">
    <location>
        <begin position="184"/>
        <end position="255"/>
    </location>
</feature>
<feature type="compositionally biased region" description="Basic and acidic residues" evidence="1">
    <location>
        <begin position="486"/>
        <end position="495"/>
    </location>
</feature>
<evidence type="ECO:0000256" key="1">
    <source>
        <dbReference type="SAM" id="MobiDB-lite"/>
    </source>
</evidence>
<dbReference type="Proteomes" id="UP000284706">
    <property type="component" value="Unassembled WGS sequence"/>
</dbReference>
<accession>A0A409X495</accession>
<evidence type="ECO:0000313" key="3">
    <source>
        <dbReference type="Proteomes" id="UP000284706"/>
    </source>
</evidence>
<organism evidence="2 3">
    <name type="scientific">Gymnopilus dilepis</name>
    <dbReference type="NCBI Taxonomy" id="231916"/>
    <lineage>
        <taxon>Eukaryota</taxon>
        <taxon>Fungi</taxon>
        <taxon>Dikarya</taxon>
        <taxon>Basidiomycota</taxon>
        <taxon>Agaricomycotina</taxon>
        <taxon>Agaricomycetes</taxon>
        <taxon>Agaricomycetidae</taxon>
        <taxon>Agaricales</taxon>
        <taxon>Agaricineae</taxon>
        <taxon>Hymenogastraceae</taxon>
        <taxon>Gymnopilus</taxon>
    </lineage>
</organism>
<feature type="region of interest" description="Disordered" evidence="1">
    <location>
        <begin position="748"/>
        <end position="805"/>
    </location>
</feature>
<feature type="compositionally biased region" description="Acidic residues" evidence="1">
    <location>
        <begin position="694"/>
        <end position="721"/>
    </location>
</feature>
<dbReference type="EMBL" id="NHYE01004268">
    <property type="protein sequence ID" value="PPQ85583.1"/>
    <property type="molecule type" value="Genomic_DNA"/>
</dbReference>
<feature type="compositionally biased region" description="Low complexity" evidence="1">
    <location>
        <begin position="320"/>
        <end position="332"/>
    </location>
</feature>